<dbReference type="EMBL" id="OX451735">
    <property type="protein sequence ID" value="CAI8593653.1"/>
    <property type="molecule type" value="Genomic_DNA"/>
</dbReference>
<protein>
    <submittedName>
        <fullName evidence="1">Uncharacterized protein</fullName>
    </submittedName>
</protein>
<dbReference type="Proteomes" id="UP001157006">
    <property type="component" value="Chromosome 1S"/>
</dbReference>
<evidence type="ECO:0000313" key="1">
    <source>
        <dbReference type="EMBL" id="CAI8593653.1"/>
    </source>
</evidence>
<gene>
    <name evidence="1" type="ORF">VFH_I102320</name>
</gene>
<organism evidence="1 2">
    <name type="scientific">Vicia faba</name>
    <name type="common">Broad bean</name>
    <name type="synonym">Faba vulgaris</name>
    <dbReference type="NCBI Taxonomy" id="3906"/>
    <lineage>
        <taxon>Eukaryota</taxon>
        <taxon>Viridiplantae</taxon>
        <taxon>Streptophyta</taxon>
        <taxon>Embryophyta</taxon>
        <taxon>Tracheophyta</taxon>
        <taxon>Spermatophyta</taxon>
        <taxon>Magnoliopsida</taxon>
        <taxon>eudicotyledons</taxon>
        <taxon>Gunneridae</taxon>
        <taxon>Pentapetalae</taxon>
        <taxon>rosids</taxon>
        <taxon>fabids</taxon>
        <taxon>Fabales</taxon>
        <taxon>Fabaceae</taxon>
        <taxon>Papilionoideae</taxon>
        <taxon>50 kb inversion clade</taxon>
        <taxon>NPAAA clade</taxon>
        <taxon>Hologalegina</taxon>
        <taxon>IRL clade</taxon>
        <taxon>Fabeae</taxon>
        <taxon>Vicia</taxon>
    </lineage>
</organism>
<proteinExistence type="predicted"/>
<dbReference type="AlphaFoldDB" id="A0AAV0Z984"/>
<reference evidence="1 2" key="1">
    <citation type="submission" date="2023-01" db="EMBL/GenBank/DDBJ databases">
        <authorList>
            <person name="Kreplak J."/>
        </authorList>
    </citation>
    <scope>NUCLEOTIDE SEQUENCE [LARGE SCALE GENOMIC DNA]</scope>
</reference>
<name>A0AAV0Z984_VICFA</name>
<sequence>MIELRRSVTYLSTPFQTLYISSSTKLKVFELQISSTSFNTGTLPSSESAIALIVDFTLSIHETQSTSTSPPSELKLLKIHRLLPGFQIARNEKRSARIKQACLNESEEKLFDYHFNITYIKSNVRQANVVDAYTALSRTVCIATRYNDVRRRFESQNCGLETQTLTKLRVSQDSFTDDEKKNFKELLKRDVFTPPRKTAR</sequence>
<keyword evidence="2" id="KW-1185">Reference proteome</keyword>
<accession>A0AAV0Z984</accession>
<evidence type="ECO:0000313" key="2">
    <source>
        <dbReference type="Proteomes" id="UP001157006"/>
    </source>
</evidence>